<gene>
    <name evidence="6" type="primary">nreC_2</name>
    <name evidence="6" type="ORF">ElP_31250</name>
</gene>
<keyword evidence="1 3" id="KW-0597">Phosphoprotein</keyword>
<organism evidence="6 7">
    <name type="scientific">Tautonia plasticadhaerens</name>
    <dbReference type="NCBI Taxonomy" id="2527974"/>
    <lineage>
        <taxon>Bacteria</taxon>
        <taxon>Pseudomonadati</taxon>
        <taxon>Planctomycetota</taxon>
        <taxon>Planctomycetia</taxon>
        <taxon>Isosphaerales</taxon>
        <taxon>Isosphaeraceae</taxon>
        <taxon>Tautonia</taxon>
    </lineage>
</organism>
<feature type="domain" description="HTH luxR-type" evidence="4">
    <location>
        <begin position="160"/>
        <end position="225"/>
    </location>
</feature>
<proteinExistence type="predicted"/>
<dbReference type="SMART" id="SM00421">
    <property type="entry name" value="HTH_LUXR"/>
    <property type="match status" value="1"/>
</dbReference>
<reference evidence="6 7" key="1">
    <citation type="submission" date="2019-02" db="EMBL/GenBank/DDBJ databases">
        <title>Deep-cultivation of Planctomycetes and their phenomic and genomic characterization uncovers novel biology.</title>
        <authorList>
            <person name="Wiegand S."/>
            <person name="Jogler M."/>
            <person name="Boedeker C."/>
            <person name="Pinto D."/>
            <person name="Vollmers J."/>
            <person name="Rivas-Marin E."/>
            <person name="Kohn T."/>
            <person name="Peeters S.H."/>
            <person name="Heuer A."/>
            <person name="Rast P."/>
            <person name="Oberbeckmann S."/>
            <person name="Bunk B."/>
            <person name="Jeske O."/>
            <person name="Meyerdierks A."/>
            <person name="Storesund J.E."/>
            <person name="Kallscheuer N."/>
            <person name="Luecker S."/>
            <person name="Lage O.M."/>
            <person name="Pohl T."/>
            <person name="Merkel B.J."/>
            <person name="Hornburger P."/>
            <person name="Mueller R.-W."/>
            <person name="Bruemmer F."/>
            <person name="Labrenz M."/>
            <person name="Spormann A.M."/>
            <person name="Op den Camp H."/>
            <person name="Overmann J."/>
            <person name="Amann R."/>
            <person name="Jetten M.S.M."/>
            <person name="Mascher T."/>
            <person name="Medema M.H."/>
            <person name="Devos D.P."/>
            <person name="Kaster A.-K."/>
            <person name="Ovreas L."/>
            <person name="Rohde M."/>
            <person name="Galperin M.Y."/>
            <person name="Jogler C."/>
        </authorList>
    </citation>
    <scope>NUCLEOTIDE SEQUENCE [LARGE SCALE GENOMIC DNA]</scope>
    <source>
        <strain evidence="6 7">ElP</strain>
    </source>
</reference>
<dbReference type="CDD" id="cd06170">
    <property type="entry name" value="LuxR_C_like"/>
    <property type="match status" value="1"/>
</dbReference>
<dbReference type="AlphaFoldDB" id="A0A518H308"/>
<dbReference type="Pfam" id="PF00072">
    <property type="entry name" value="Response_reg"/>
    <property type="match status" value="1"/>
</dbReference>
<dbReference type="PROSITE" id="PS50043">
    <property type="entry name" value="HTH_LUXR_2"/>
    <property type="match status" value="1"/>
</dbReference>
<dbReference type="GO" id="GO:0000160">
    <property type="term" value="P:phosphorelay signal transduction system"/>
    <property type="evidence" value="ECO:0007669"/>
    <property type="project" value="InterPro"/>
</dbReference>
<evidence type="ECO:0000256" key="2">
    <source>
        <dbReference type="ARBA" id="ARBA00023125"/>
    </source>
</evidence>
<dbReference type="PROSITE" id="PS50110">
    <property type="entry name" value="RESPONSE_REGULATORY"/>
    <property type="match status" value="1"/>
</dbReference>
<dbReference type="EMBL" id="CP036426">
    <property type="protein sequence ID" value="QDV35222.1"/>
    <property type="molecule type" value="Genomic_DNA"/>
</dbReference>
<name>A0A518H308_9BACT</name>
<dbReference type="PRINTS" id="PR00038">
    <property type="entry name" value="HTHLUXR"/>
</dbReference>
<dbReference type="Gene3D" id="3.40.50.2300">
    <property type="match status" value="1"/>
</dbReference>
<dbReference type="InterPro" id="IPR011006">
    <property type="entry name" value="CheY-like_superfamily"/>
</dbReference>
<dbReference type="GO" id="GO:0003677">
    <property type="term" value="F:DNA binding"/>
    <property type="evidence" value="ECO:0007669"/>
    <property type="project" value="UniProtKB-KW"/>
</dbReference>
<sequence>MPSDTSPAGSPDPPARVLIVDDHPAVREGLGFRIARCPDLVVCGEAADVAEALDQAERARPDVSVIDIALGTGSGIDLIRRLRARDPSSRTLVWSMYPESLYAERALRAGAMGYITKQEATGRIIEAIRRVHRGEIFLSDAAAGRLIRRVVGRGVEVPASPTLEESLSDRELEVLRQIGAGHTTAETARCLHLSVHTVDTYRQRIKAKLALRNASELARVATQWVLEHG</sequence>
<dbReference type="SUPFAM" id="SSF52172">
    <property type="entry name" value="CheY-like"/>
    <property type="match status" value="1"/>
</dbReference>
<dbReference type="SUPFAM" id="SSF46894">
    <property type="entry name" value="C-terminal effector domain of the bipartite response regulators"/>
    <property type="match status" value="1"/>
</dbReference>
<dbReference type="InterPro" id="IPR058245">
    <property type="entry name" value="NreC/VraR/RcsB-like_REC"/>
</dbReference>
<dbReference type="Proteomes" id="UP000317835">
    <property type="component" value="Chromosome"/>
</dbReference>
<keyword evidence="2" id="KW-0238">DNA-binding</keyword>
<keyword evidence="7" id="KW-1185">Reference proteome</keyword>
<evidence type="ECO:0000256" key="1">
    <source>
        <dbReference type="ARBA" id="ARBA00022553"/>
    </source>
</evidence>
<dbReference type="InterPro" id="IPR039420">
    <property type="entry name" value="WalR-like"/>
</dbReference>
<dbReference type="PANTHER" id="PTHR43214">
    <property type="entry name" value="TWO-COMPONENT RESPONSE REGULATOR"/>
    <property type="match status" value="1"/>
</dbReference>
<dbReference type="InterPro" id="IPR000792">
    <property type="entry name" value="Tscrpt_reg_LuxR_C"/>
</dbReference>
<accession>A0A518H308</accession>
<protein>
    <submittedName>
        <fullName evidence="6">Oxygen regulatory protein NreC</fullName>
    </submittedName>
</protein>
<dbReference type="Pfam" id="PF00196">
    <property type="entry name" value="GerE"/>
    <property type="match status" value="1"/>
</dbReference>
<evidence type="ECO:0000259" key="4">
    <source>
        <dbReference type="PROSITE" id="PS50043"/>
    </source>
</evidence>
<evidence type="ECO:0000259" key="5">
    <source>
        <dbReference type="PROSITE" id="PS50110"/>
    </source>
</evidence>
<dbReference type="KEGG" id="tpla:ElP_31250"/>
<feature type="domain" description="Response regulatory" evidence="5">
    <location>
        <begin position="16"/>
        <end position="132"/>
    </location>
</feature>
<dbReference type="OrthoDB" id="9796655at2"/>
<dbReference type="InterPro" id="IPR016032">
    <property type="entry name" value="Sig_transdc_resp-reg_C-effctor"/>
</dbReference>
<evidence type="ECO:0000313" key="7">
    <source>
        <dbReference type="Proteomes" id="UP000317835"/>
    </source>
</evidence>
<evidence type="ECO:0000256" key="3">
    <source>
        <dbReference type="PROSITE-ProRule" id="PRU00169"/>
    </source>
</evidence>
<dbReference type="CDD" id="cd17535">
    <property type="entry name" value="REC_NarL-like"/>
    <property type="match status" value="1"/>
</dbReference>
<dbReference type="GO" id="GO:0006355">
    <property type="term" value="P:regulation of DNA-templated transcription"/>
    <property type="evidence" value="ECO:0007669"/>
    <property type="project" value="InterPro"/>
</dbReference>
<dbReference type="InterPro" id="IPR001789">
    <property type="entry name" value="Sig_transdc_resp-reg_receiver"/>
</dbReference>
<dbReference type="SMART" id="SM00448">
    <property type="entry name" value="REC"/>
    <property type="match status" value="1"/>
</dbReference>
<evidence type="ECO:0000313" key="6">
    <source>
        <dbReference type="EMBL" id="QDV35222.1"/>
    </source>
</evidence>
<feature type="modified residue" description="4-aspartylphosphate" evidence="3">
    <location>
        <position position="67"/>
    </location>
</feature>
<dbReference type="RefSeq" id="WP_145270671.1">
    <property type="nucleotide sequence ID" value="NZ_CP036426.1"/>
</dbReference>